<keyword evidence="5 9" id="KW-0812">Transmembrane</keyword>
<feature type="transmembrane region" description="Helical" evidence="9">
    <location>
        <begin position="297"/>
        <end position="320"/>
    </location>
</feature>
<evidence type="ECO:0000256" key="8">
    <source>
        <dbReference type="ARBA" id="ARBA00023136"/>
    </source>
</evidence>
<name>A0A147KCG1_9BACI</name>
<protein>
    <submittedName>
        <fullName evidence="10">Sodium:alanine symporter</fullName>
    </submittedName>
</protein>
<keyword evidence="3 9" id="KW-0813">Transport</keyword>
<dbReference type="Gene3D" id="1.20.1740.10">
    <property type="entry name" value="Amino acid/polyamine transporter I"/>
    <property type="match status" value="1"/>
</dbReference>
<evidence type="ECO:0000256" key="2">
    <source>
        <dbReference type="ARBA" id="ARBA00009261"/>
    </source>
</evidence>
<dbReference type="PROSITE" id="PS00873">
    <property type="entry name" value="NA_ALANINE_SYMP"/>
    <property type="match status" value="1"/>
</dbReference>
<dbReference type="PANTHER" id="PTHR30330:SF1">
    <property type="entry name" value="AMINO-ACID CARRIER PROTEIN ALST"/>
    <property type="match status" value="1"/>
</dbReference>
<keyword evidence="4 9" id="KW-1003">Cell membrane</keyword>
<keyword evidence="7 9" id="KW-1133">Transmembrane helix</keyword>
<dbReference type="PANTHER" id="PTHR30330">
    <property type="entry name" value="AGSS FAMILY TRANSPORTER, SODIUM-ALANINE"/>
    <property type="match status" value="1"/>
</dbReference>
<reference evidence="10 11" key="1">
    <citation type="journal article" date="2016" name="Front. Microbiol.">
        <title>Microevolution Analysis of Bacillus coahuilensis Unveils Differences in Phosphorus Acquisition Strategies and Their Regulation.</title>
        <authorList>
            <person name="Gomez-Lunar Z."/>
            <person name="Hernandez-Gonzalez I."/>
            <person name="Rodriguez-Torres M.D."/>
            <person name="Souza V."/>
            <person name="Olmedo-Alvarez G."/>
        </authorList>
    </citation>
    <scope>NUCLEOTIDE SEQUENCE [LARGE SCALE GENOMIC DNA]</scope>
    <source>
        <strain evidence="11">p1.1.43</strain>
    </source>
</reference>
<dbReference type="OrthoDB" id="9804874at2"/>
<comment type="subcellular location">
    <subcellularLocation>
        <location evidence="1 9">Cell membrane</location>
        <topology evidence="1 9">Multi-pass membrane protein</topology>
    </subcellularLocation>
</comment>
<organism evidence="10 11">
    <name type="scientific">Bacillus coahuilensis p1.1.43</name>
    <dbReference type="NCBI Taxonomy" id="1150625"/>
    <lineage>
        <taxon>Bacteria</taxon>
        <taxon>Bacillati</taxon>
        <taxon>Bacillota</taxon>
        <taxon>Bacilli</taxon>
        <taxon>Bacillales</taxon>
        <taxon>Bacillaceae</taxon>
        <taxon>Bacillus</taxon>
    </lineage>
</organism>
<feature type="transmembrane region" description="Helical" evidence="9">
    <location>
        <begin position="208"/>
        <end position="229"/>
    </location>
</feature>
<feature type="transmembrane region" description="Helical" evidence="9">
    <location>
        <begin position="172"/>
        <end position="196"/>
    </location>
</feature>
<dbReference type="GO" id="GO:0005886">
    <property type="term" value="C:plasma membrane"/>
    <property type="evidence" value="ECO:0007669"/>
    <property type="project" value="UniProtKB-SubCell"/>
</dbReference>
<evidence type="ECO:0000256" key="7">
    <source>
        <dbReference type="ARBA" id="ARBA00022989"/>
    </source>
</evidence>
<keyword evidence="11" id="KW-1185">Reference proteome</keyword>
<comment type="similarity">
    <text evidence="2 9">Belongs to the alanine or glycine:cation symporter (AGCS) (TC 2.A.25) family.</text>
</comment>
<accession>A0A147KCG1</accession>
<dbReference type="PRINTS" id="PR00175">
    <property type="entry name" value="NAALASMPORT"/>
</dbReference>
<dbReference type="PATRIC" id="fig|1150625.3.peg.235"/>
<evidence type="ECO:0000313" key="11">
    <source>
        <dbReference type="Proteomes" id="UP000074108"/>
    </source>
</evidence>
<dbReference type="InterPro" id="IPR001463">
    <property type="entry name" value="Na/Ala_symport"/>
</dbReference>
<dbReference type="Proteomes" id="UP000074108">
    <property type="component" value="Unassembled WGS sequence"/>
</dbReference>
<feature type="transmembrane region" description="Helical" evidence="9">
    <location>
        <begin position="340"/>
        <end position="366"/>
    </location>
</feature>
<dbReference type="AlphaFoldDB" id="A0A147KCG1"/>
<dbReference type="FunFam" id="1.20.1740.10:FF:000004">
    <property type="entry name" value="Sodium:alanine symporter family protein"/>
    <property type="match status" value="1"/>
</dbReference>
<evidence type="ECO:0000256" key="4">
    <source>
        <dbReference type="ARBA" id="ARBA00022475"/>
    </source>
</evidence>
<feature type="transmembrane region" description="Helical" evidence="9">
    <location>
        <begin position="140"/>
        <end position="160"/>
    </location>
</feature>
<dbReference type="STRING" id="1150625.Q75_01135"/>
<evidence type="ECO:0000256" key="3">
    <source>
        <dbReference type="ARBA" id="ARBA00022448"/>
    </source>
</evidence>
<dbReference type="EMBL" id="LDYG01000002">
    <property type="protein sequence ID" value="KUP09265.1"/>
    <property type="molecule type" value="Genomic_DNA"/>
</dbReference>
<evidence type="ECO:0000256" key="1">
    <source>
        <dbReference type="ARBA" id="ARBA00004651"/>
    </source>
</evidence>
<dbReference type="RefSeq" id="WP_059350060.1">
    <property type="nucleotide sequence ID" value="NZ_LDYG01000002.1"/>
</dbReference>
<keyword evidence="6 9" id="KW-0769">Symport</keyword>
<comment type="caution">
    <text evidence="10">The sequence shown here is derived from an EMBL/GenBank/DDBJ whole genome shotgun (WGS) entry which is preliminary data.</text>
</comment>
<dbReference type="GO" id="GO:0005283">
    <property type="term" value="F:amino acid:sodium symporter activity"/>
    <property type="evidence" value="ECO:0007669"/>
    <property type="project" value="InterPro"/>
</dbReference>
<dbReference type="Pfam" id="PF01235">
    <property type="entry name" value="Na_Ala_symp"/>
    <property type="match status" value="1"/>
</dbReference>
<feature type="transmembrane region" description="Helical" evidence="9">
    <location>
        <begin position="12"/>
        <end position="33"/>
    </location>
</feature>
<dbReference type="NCBIfam" id="TIGR00835">
    <property type="entry name" value="agcS"/>
    <property type="match status" value="1"/>
</dbReference>
<keyword evidence="8 9" id="KW-0472">Membrane</keyword>
<feature type="transmembrane region" description="Helical" evidence="9">
    <location>
        <begin position="378"/>
        <end position="404"/>
    </location>
</feature>
<evidence type="ECO:0000256" key="6">
    <source>
        <dbReference type="ARBA" id="ARBA00022847"/>
    </source>
</evidence>
<feature type="transmembrane region" description="Helical" evidence="9">
    <location>
        <begin position="410"/>
        <end position="430"/>
    </location>
</feature>
<sequence length="471" mass="50161">MKWLNDMIGSINTLLWSNVLIVVLIGLGLYFTFRSGFVQIRLIKEMVKLLGEGTKSKNGGISSFQAFCISTASRVGTGNLAGVALAITAGGPGAVFWMWLIALLGAASSFVESTLAQIYKVRDGETFRGGPAYYMEKALNARWMGITFAVIITLTFGLAFNSVQANTIASAFNAQFGISKGLMAVILSVITAVIIFGGIKRIAVVSQVIVPVMAGIYIILALIIMMINVTEIPSVFVLIFESAFGLREAASGALGAAMMNGIKRGLFSNEAGMGSAPNAAATADVSHPVKQGLIQTLGVFVDTLIICSSTAFIILLSGVYTNKGEDNGIVLTQTALDSTLGSWAAVFLSVIVLLFAFSSIVGNYYYGESNIGFIHQNVAWIHIYRVAVVAMVAFGSVASLSFVWNLADMLMGIMALINSIAIILLGKIAFAALKDYQDQKAAGKDPVFYSTSIKGLKNVEAWEPERDTSHL</sequence>
<gene>
    <name evidence="10" type="ORF">Q75_01135</name>
</gene>
<evidence type="ECO:0000256" key="5">
    <source>
        <dbReference type="ARBA" id="ARBA00022692"/>
    </source>
</evidence>
<evidence type="ECO:0000313" key="10">
    <source>
        <dbReference type="EMBL" id="KUP09265.1"/>
    </source>
</evidence>
<evidence type="ECO:0000256" key="9">
    <source>
        <dbReference type="RuleBase" id="RU363064"/>
    </source>
</evidence>
<proteinExistence type="inferred from homology"/>